<evidence type="ECO:0008006" key="3">
    <source>
        <dbReference type="Google" id="ProtNLM"/>
    </source>
</evidence>
<proteinExistence type="predicted"/>
<dbReference type="EnsemblMetazoa" id="XM_029485276.1">
    <property type="protein sequence ID" value="XP_029341136.1"/>
    <property type="gene ID" value="LOC115033045"/>
</dbReference>
<dbReference type="KEGG" id="api:115033045"/>
<organism evidence="1 2">
    <name type="scientific">Acyrthosiphon pisum</name>
    <name type="common">Pea aphid</name>
    <dbReference type="NCBI Taxonomy" id="7029"/>
    <lineage>
        <taxon>Eukaryota</taxon>
        <taxon>Metazoa</taxon>
        <taxon>Ecdysozoa</taxon>
        <taxon>Arthropoda</taxon>
        <taxon>Hexapoda</taxon>
        <taxon>Insecta</taxon>
        <taxon>Pterygota</taxon>
        <taxon>Neoptera</taxon>
        <taxon>Paraneoptera</taxon>
        <taxon>Hemiptera</taxon>
        <taxon>Sternorrhyncha</taxon>
        <taxon>Aphidomorpha</taxon>
        <taxon>Aphidoidea</taxon>
        <taxon>Aphididae</taxon>
        <taxon>Macrosiphini</taxon>
        <taxon>Acyrthosiphon</taxon>
    </lineage>
</organism>
<accession>A0A8R2NJB5</accession>
<sequence length="229" mass="25813">MYDKAMKLCLRYKIFLVSELQVSPINDGSAISFLHLNSFYLTGILSYENLNENNSTLGYTNIKYHVKWIRGVLNKHFAGSSCVLPTVEGVVYTYEGSDTILSHGTLINHNLTVIENCEIGYHKAYTNSSRFCQGKGKWLSNFDKLCFKMCPPLESNSLDIKCSHNGKYANCSNLSLPDTIAIPSCKPTYTTPNGQDDTPLELLCQSNGTWNKQLYRCNSCNCIFLSYYV</sequence>
<dbReference type="RefSeq" id="XP_029341136.1">
    <property type="nucleotide sequence ID" value="XM_029485276.1"/>
</dbReference>
<keyword evidence="2" id="KW-1185">Reference proteome</keyword>
<dbReference type="OrthoDB" id="2019384at2759"/>
<name>A0A8R2NJB5_ACYPI</name>
<dbReference type="GeneID" id="115033045"/>
<evidence type="ECO:0000313" key="1">
    <source>
        <dbReference type="EnsemblMetazoa" id="XP_029341136.1"/>
    </source>
</evidence>
<dbReference type="AlphaFoldDB" id="A0A8R2NJB5"/>
<dbReference type="Proteomes" id="UP000007819">
    <property type="component" value="Chromosome X"/>
</dbReference>
<protein>
    <recommendedName>
        <fullName evidence="3">Sushi domain-containing protein</fullName>
    </recommendedName>
</protein>
<evidence type="ECO:0000313" key="2">
    <source>
        <dbReference type="Proteomes" id="UP000007819"/>
    </source>
</evidence>
<reference evidence="2" key="1">
    <citation type="submission" date="2010-06" db="EMBL/GenBank/DDBJ databases">
        <authorList>
            <person name="Jiang H."/>
            <person name="Abraham K."/>
            <person name="Ali S."/>
            <person name="Alsbrooks S.L."/>
            <person name="Anim B.N."/>
            <person name="Anosike U.S."/>
            <person name="Attaway T."/>
            <person name="Bandaranaike D.P."/>
            <person name="Battles P.K."/>
            <person name="Bell S.N."/>
            <person name="Bell A.V."/>
            <person name="Beltran B."/>
            <person name="Bickham C."/>
            <person name="Bustamante Y."/>
            <person name="Caleb T."/>
            <person name="Canada A."/>
            <person name="Cardenas V."/>
            <person name="Carter K."/>
            <person name="Chacko J."/>
            <person name="Chandrabose M.N."/>
            <person name="Chavez D."/>
            <person name="Chavez A."/>
            <person name="Chen L."/>
            <person name="Chu H.-S."/>
            <person name="Claassen K.J."/>
            <person name="Cockrell R."/>
            <person name="Collins M."/>
            <person name="Cooper J.A."/>
            <person name="Cree A."/>
            <person name="Curry S.M."/>
            <person name="Da Y."/>
            <person name="Dao M.D."/>
            <person name="Das B."/>
            <person name="Davila M.-L."/>
            <person name="Davy-Carroll L."/>
            <person name="Denson S."/>
            <person name="Dinh H."/>
            <person name="Ebong V.E."/>
            <person name="Edwards J.R."/>
            <person name="Egan A."/>
            <person name="El-Daye J."/>
            <person name="Escobedo L."/>
            <person name="Fernandez S."/>
            <person name="Fernando P.R."/>
            <person name="Flagg N."/>
            <person name="Forbes L.D."/>
            <person name="Fowler R.G."/>
            <person name="Fu Q."/>
            <person name="Gabisi R.A."/>
            <person name="Ganer J."/>
            <person name="Garbino Pronczuk A."/>
            <person name="Garcia R.M."/>
            <person name="Garner T."/>
            <person name="Garrett T.E."/>
            <person name="Gonzalez D.A."/>
            <person name="Hamid H."/>
            <person name="Hawkins E.S."/>
            <person name="Hirani K."/>
            <person name="Hogues M.E."/>
            <person name="Hollins B."/>
            <person name="Hsiao C.-H."/>
            <person name="Jabil R."/>
            <person name="James M.L."/>
            <person name="Jhangiani S.N."/>
            <person name="Johnson B."/>
            <person name="Johnson Q."/>
            <person name="Joshi V."/>
            <person name="Kalu J.B."/>
            <person name="Kam C."/>
            <person name="Kashfia A."/>
            <person name="Keebler J."/>
            <person name="Kisamo H."/>
            <person name="Kovar C.L."/>
            <person name="Lago L.A."/>
            <person name="Lai C.-Y."/>
            <person name="Laidlaw J."/>
            <person name="Lara F."/>
            <person name="Le T.-K."/>
            <person name="Lee S.L."/>
            <person name="Legall F.H."/>
            <person name="Lemon S.J."/>
            <person name="Lewis L.R."/>
            <person name="Li B."/>
            <person name="Liu Y."/>
            <person name="Liu Y.-S."/>
            <person name="Lopez J."/>
            <person name="Lozado R.J."/>
            <person name="Lu J."/>
            <person name="Madu R.C."/>
            <person name="Maheshwari M."/>
            <person name="Maheshwari R."/>
            <person name="Malloy K."/>
            <person name="Martinez E."/>
            <person name="Mathew T."/>
            <person name="Mercado I.C."/>
            <person name="Mercado C."/>
            <person name="Meyer B."/>
            <person name="Montgomery K."/>
            <person name="Morgan M.B."/>
            <person name="Munidasa M."/>
            <person name="Nazareth L.V."/>
            <person name="Nelson J."/>
            <person name="Ng B.M."/>
            <person name="Nguyen N.B."/>
            <person name="Nguyen P.Q."/>
            <person name="Nguyen T."/>
            <person name="Obregon M."/>
            <person name="Okwuonu G.O."/>
            <person name="Onwere C.G."/>
            <person name="Orozco G."/>
            <person name="Parra A."/>
            <person name="Patel S."/>
            <person name="Patil S."/>
            <person name="Perez A."/>
            <person name="Perez Y."/>
            <person name="Pham C."/>
            <person name="Primus E.L."/>
            <person name="Pu L.-L."/>
            <person name="Puazo M."/>
            <person name="Qin X."/>
            <person name="Quiroz J.B."/>
            <person name="Reese J."/>
            <person name="Richards S."/>
            <person name="Rives C.M."/>
            <person name="Robberts R."/>
            <person name="Ruiz S.J."/>
            <person name="Ruiz M.J."/>
            <person name="Santibanez J."/>
            <person name="Schneider B.W."/>
            <person name="Sisson I."/>
            <person name="Smith M."/>
            <person name="Sodergren E."/>
            <person name="Song X.-Z."/>
            <person name="Song B.B."/>
            <person name="Summersgill H."/>
            <person name="Thelus R."/>
            <person name="Thornton R.D."/>
            <person name="Trejos Z.Y."/>
            <person name="Usmani K."/>
            <person name="Vattathil S."/>
            <person name="Villasana D."/>
            <person name="Walker D.L."/>
            <person name="Wang S."/>
            <person name="Wang K."/>
            <person name="White C.S."/>
            <person name="Williams A.C."/>
            <person name="Williamson J."/>
            <person name="Wilson K."/>
            <person name="Woghiren I.O."/>
            <person name="Woodworth J.R."/>
            <person name="Worley K.C."/>
            <person name="Wright R.A."/>
            <person name="Wu W."/>
            <person name="Young L."/>
            <person name="Zhang L."/>
            <person name="Zhang J."/>
            <person name="Zhu Y."/>
            <person name="Muzny D.M."/>
            <person name="Weinstock G."/>
            <person name="Gibbs R.A."/>
        </authorList>
    </citation>
    <scope>NUCLEOTIDE SEQUENCE [LARGE SCALE GENOMIC DNA]</scope>
    <source>
        <strain evidence="2">LSR1</strain>
    </source>
</reference>
<reference evidence="1" key="2">
    <citation type="submission" date="2022-06" db="UniProtKB">
        <authorList>
            <consortium name="EnsemblMetazoa"/>
        </authorList>
    </citation>
    <scope>IDENTIFICATION</scope>
</reference>